<dbReference type="OrthoDB" id="2299852at2"/>
<dbReference type="AlphaFoldDB" id="U4TRC4"/>
<dbReference type="Proteomes" id="UP000030647">
    <property type="component" value="Unassembled WGS sequence"/>
</dbReference>
<accession>U4TRC4</accession>
<reference evidence="2" key="1">
    <citation type="journal article" date="2013" name="Genome Announc.">
        <title>Whole-Genome Sequencing of Lactobacillus shenzhenensis Strain LY-73T.</title>
        <authorList>
            <person name="Lin Z."/>
            <person name="Liu Z."/>
            <person name="Yang R."/>
            <person name="Zou Y."/>
            <person name="Wan D."/>
            <person name="Chen J."/>
            <person name="Guo M."/>
            <person name="Zhao J."/>
            <person name="Fang C."/>
            <person name="Yang R."/>
            <person name="Liu F."/>
        </authorList>
    </citation>
    <scope>NUCLEOTIDE SEQUENCE [LARGE SCALE GENOMIC DNA]</scope>
    <source>
        <strain evidence="2">LY-73</strain>
    </source>
</reference>
<sequence>MKTGIFITEMDRLDFQGSALIHAEANGDYYKKALLDLQAKQPDYSWQAAKLSELFDTATPPDLIVVSRNAAAYVDSIKQRFPSVPVEVYDTWAEGKK</sequence>
<dbReference type="RefSeq" id="WP_022528948.1">
    <property type="nucleotide sequence ID" value="NZ_KI271584.1"/>
</dbReference>
<keyword evidence="2" id="KW-1185">Reference proteome</keyword>
<name>U4TRC4_9LACO</name>
<proteinExistence type="predicted"/>
<protein>
    <submittedName>
        <fullName evidence="1">Uncharacterized protein</fullName>
    </submittedName>
</protein>
<gene>
    <name evidence="1" type="ORF">L248_2081</name>
</gene>
<dbReference type="eggNOG" id="ENOG50303NI">
    <property type="taxonomic scope" value="Bacteria"/>
</dbReference>
<dbReference type="EMBL" id="KI271584">
    <property type="protein sequence ID" value="ERL66005.1"/>
    <property type="molecule type" value="Genomic_DNA"/>
</dbReference>
<evidence type="ECO:0000313" key="1">
    <source>
        <dbReference type="EMBL" id="ERL66005.1"/>
    </source>
</evidence>
<evidence type="ECO:0000313" key="2">
    <source>
        <dbReference type="Proteomes" id="UP000030647"/>
    </source>
</evidence>
<dbReference type="HOGENOM" id="CLU_2343245_0_0_9"/>
<organism evidence="1 2">
    <name type="scientific">Schleiferilactobacillus shenzhenensis LY-73</name>
    <dbReference type="NCBI Taxonomy" id="1231336"/>
    <lineage>
        <taxon>Bacteria</taxon>
        <taxon>Bacillati</taxon>
        <taxon>Bacillota</taxon>
        <taxon>Bacilli</taxon>
        <taxon>Lactobacillales</taxon>
        <taxon>Lactobacillaceae</taxon>
        <taxon>Schleiferilactobacillus</taxon>
    </lineage>
</organism>